<evidence type="ECO:0000256" key="1">
    <source>
        <dbReference type="SAM" id="Phobius"/>
    </source>
</evidence>
<dbReference type="InParanoid" id="A0A7E5VT47"/>
<keyword evidence="2" id="KW-1185">Reference proteome</keyword>
<dbReference type="KEGG" id="tnl:113496477"/>
<name>A0A7E5VT47_TRINI</name>
<keyword evidence="1" id="KW-0472">Membrane</keyword>
<dbReference type="RefSeq" id="XP_026731518.1">
    <property type="nucleotide sequence ID" value="XM_026875717.1"/>
</dbReference>
<reference evidence="3" key="1">
    <citation type="submission" date="2025-08" db="UniProtKB">
        <authorList>
            <consortium name="RefSeq"/>
        </authorList>
    </citation>
    <scope>IDENTIFICATION</scope>
</reference>
<feature type="transmembrane region" description="Helical" evidence="1">
    <location>
        <begin position="119"/>
        <end position="141"/>
    </location>
</feature>
<feature type="transmembrane region" description="Helical" evidence="1">
    <location>
        <begin position="48"/>
        <end position="66"/>
    </location>
</feature>
<feature type="transmembrane region" description="Helical" evidence="1">
    <location>
        <begin position="86"/>
        <end position="107"/>
    </location>
</feature>
<feature type="transmembrane region" description="Helical" evidence="1">
    <location>
        <begin position="153"/>
        <end position="175"/>
    </location>
</feature>
<keyword evidence="1" id="KW-1133">Transmembrane helix</keyword>
<evidence type="ECO:0000313" key="3">
    <source>
        <dbReference type="RefSeq" id="XP_026731518.1"/>
    </source>
</evidence>
<accession>A0A7E5VT47</accession>
<dbReference type="OrthoDB" id="7484431at2759"/>
<evidence type="ECO:0000313" key="2">
    <source>
        <dbReference type="Proteomes" id="UP000322000"/>
    </source>
</evidence>
<keyword evidence="1" id="KW-0812">Transmembrane</keyword>
<proteinExistence type="predicted"/>
<gene>
    <name evidence="3" type="primary">LOC113496477</name>
</gene>
<protein>
    <submittedName>
        <fullName evidence="3">Uncharacterized protein LOC113496477</fullName>
    </submittedName>
</protein>
<sequence>MMNENNEQQDTETTQNPVTTKQKILKTIYIFHSLPHWKKICHCIDLKVACYAVCVLYVLFIGEAFSGKTTVKRFNQCYTLGPLMHGLGYVSIGLIILTFFACLFFLYGIAMESPIPTLCFMYLTTLLILFNTVTNALLLFIETKYKCYAPFLFGGATYFGAILLIFCLVVVNSFYRHIIAK</sequence>
<dbReference type="Proteomes" id="UP000322000">
    <property type="component" value="Chromosome 8"/>
</dbReference>
<dbReference type="AlphaFoldDB" id="A0A7E5VT47"/>
<dbReference type="GeneID" id="113496477"/>
<organism evidence="2 3">
    <name type="scientific">Trichoplusia ni</name>
    <name type="common">Cabbage looper</name>
    <dbReference type="NCBI Taxonomy" id="7111"/>
    <lineage>
        <taxon>Eukaryota</taxon>
        <taxon>Metazoa</taxon>
        <taxon>Ecdysozoa</taxon>
        <taxon>Arthropoda</taxon>
        <taxon>Hexapoda</taxon>
        <taxon>Insecta</taxon>
        <taxon>Pterygota</taxon>
        <taxon>Neoptera</taxon>
        <taxon>Endopterygota</taxon>
        <taxon>Lepidoptera</taxon>
        <taxon>Glossata</taxon>
        <taxon>Ditrysia</taxon>
        <taxon>Noctuoidea</taxon>
        <taxon>Noctuidae</taxon>
        <taxon>Plusiinae</taxon>
        <taxon>Trichoplusia</taxon>
    </lineage>
</organism>